<dbReference type="Pfam" id="PF04466">
    <property type="entry name" value="Terminase_3"/>
    <property type="match status" value="1"/>
</dbReference>
<dbReference type="InterPro" id="IPR035413">
    <property type="entry name" value="Terminase_L_C"/>
</dbReference>
<feature type="domain" description="Phage terminase large subunit C-terminal" evidence="2">
    <location>
        <begin position="267"/>
        <end position="425"/>
    </location>
</feature>
<dbReference type="AlphaFoldDB" id="A0AAW8YRJ2"/>
<name>A0AAW8YRJ2_PEDAC</name>
<evidence type="ECO:0000259" key="2">
    <source>
        <dbReference type="Pfam" id="PF17288"/>
    </source>
</evidence>
<feature type="domain" description="Phage terminase large subunit N-terminal" evidence="1">
    <location>
        <begin position="22"/>
        <end position="233"/>
    </location>
</feature>
<dbReference type="PANTHER" id="PTHR39184">
    <property type="match status" value="1"/>
</dbReference>
<comment type="caution">
    <text evidence="3">The sequence shown here is derived from an EMBL/GenBank/DDBJ whole genome shotgun (WGS) entry which is preliminary data.</text>
</comment>
<evidence type="ECO:0000259" key="1">
    <source>
        <dbReference type="Pfam" id="PF04466"/>
    </source>
</evidence>
<organism evidence="3 4">
    <name type="scientific">Pediococcus acidilactici</name>
    <dbReference type="NCBI Taxonomy" id="1254"/>
    <lineage>
        <taxon>Bacteria</taxon>
        <taxon>Bacillati</taxon>
        <taxon>Bacillota</taxon>
        <taxon>Bacilli</taxon>
        <taxon>Lactobacillales</taxon>
        <taxon>Lactobacillaceae</taxon>
        <taxon>Pediococcus</taxon>
        <taxon>Pediococcus acidilactici group</taxon>
    </lineage>
</organism>
<evidence type="ECO:0000313" key="3">
    <source>
        <dbReference type="EMBL" id="MDV2912196.1"/>
    </source>
</evidence>
<dbReference type="Gene3D" id="3.30.420.280">
    <property type="match status" value="1"/>
</dbReference>
<dbReference type="InterPro" id="IPR052380">
    <property type="entry name" value="Viral_DNA_packaging_terminase"/>
</dbReference>
<reference evidence="3" key="1">
    <citation type="journal article" date="2023" name="PeerJ">
        <title>Selection and evaluation of lactic acid bacteria from chicken feces in Thailand as potential probiotics.</title>
        <authorList>
            <person name="Khurajog B."/>
            <person name="Disastra Y."/>
            <person name="Lawwyne L.D."/>
            <person name="Sirichokchatchawan W."/>
            <person name="Niyomtham W."/>
            <person name="Yindee J."/>
            <person name="Hampson D.J."/>
            <person name="Prapasarakul N."/>
        </authorList>
    </citation>
    <scope>NUCLEOTIDE SEQUENCE</scope>
    <source>
        <strain evidence="3">BF14</strain>
    </source>
</reference>
<dbReference type="InterPro" id="IPR006437">
    <property type="entry name" value="Phage_terminase_lsu"/>
</dbReference>
<accession>A0AAW8YRJ2</accession>
<dbReference type="EMBL" id="JAWJAX010000018">
    <property type="protein sequence ID" value="MDV2912196.1"/>
    <property type="molecule type" value="Genomic_DNA"/>
</dbReference>
<proteinExistence type="predicted"/>
<dbReference type="PANTHER" id="PTHR39184:SF1">
    <property type="entry name" value="PBSX PHAGE TERMINASE LARGE SUBUNIT"/>
    <property type="match status" value="1"/>
</dbReference>
<dbReference type="Pfam" id="PF17288">
    <property type="entry name" value="Terminase_3C"/>
    <property type="match status" value="1"/>
</dbReference>
<sequence>MNKVIKLSDLIQPHFYKFFNSNKNYFILKGGRNSFKSSTISLKLVMMMKQQIQRNHKANIVCVRENAVNLRDSVFNQIKWAIDMLGMTSEFRSSVSPMKIEHIRTGSTFRFYGADNPEKLKSNTISNVIALWYEEISNFKSGEVFDQSNSTFVRQKSPFVDAVKIFYSFNPPKSKYNWVNQWAEAMAGDQDYFIDTSDYTMDRLGIIQPEQLRMIEKYKRNDYNYYSWLYLGKSIGIGNNVYNMKLFHKLQEIPTDDEIKSLAVGLDAGHINSATTAVVIGLTSKGKVIVLDTYYYSPHNKANKKAPSDLVPEIKSFLDTVQKRYGNKRYIKLTIDSAEGAMRNEFVKEFNLRWHGVVKKKEAEMIDFVSNLLAQGRVYYLDNEDNKIFIDQHERYSWDDKTFELDEPKVIKEDDHTCDAFKYIIMDLASKLGLKQGNKAAVLRNDYI</sequence>
<dbReference type="Gene3D" id="3.40.50.300">
    <property type="entry name" value="P-loop containing nucleotide triphosphate hydrolases"/>
    <property type="match status" value="1"/>
</dbReference>
<evidence type="ECO:0000313" key="4">
    <source>
        <dbReference type="Proteomes" id="UP001280415"/>
    </source>
</evidence>
<protein>
    <submittedName>
        <fullName evidence="3">PBSX family phage terminase large subunit</fullName>
    </submittedName>
</protein>
<dbReference type="Proteomes" id="UP001280415">
    <property type="component" value="Unassembled WGS sequence"/>
</dbReference>
<dbReference type="NCBIfam" id="TIGR01547">
    <property type="entry name" value="phage_term_2"/>
    <property type="match status" value="1"/>
</dbReference>
<dbReference type="InterPro" id="IPR035412">
    <property type="entry name" value="Terminase_L_N"/>
</dbReference>
<gene>
    <name evidence="3" type="ORF">R0H03_10175</name>
</gene>
<reference evidence="3" key="2">
    <citation type="submission" date="2023-10" db="EMBL/GenBank/DDBJ databases">
        <authorList>
            <person name="Khurajog B."/>
        </authorList>
    </citation>
    <scope>NUCLEOTIDE SEQUENCE</scope>
    <source>
        <strain evidence="3">BF14</strain>
    </source>
</reference>
<dbReference type="InterPro" id="IPR027417">
    <property type="entry name" value="P-loop_NTPase"/>
</dbReference>
<dbReference type="RefSeq" id="WP_317052521.1">
    <property type="nucleotide sequence ID" value="NZ_CP138506.1"/>
</dbReference>